<name>A0AAD5MSC2_PARTN</name>
<dbReference type="Proteomes" id="UP001196413">
    <property type="component" value="Unassembled WGS sequence"/>
</dbReference>
<accession>A0AAD5MSC2</accession>
<dbReference type="AlphaFoldDB" id="A0AAD5MSC2"/>
<reference evidence="2" key="1">
    <citation type="submission" date="2021-06" db="EMBL/GenBank/DDBJ databases">
        <title>Parelaphostrongylus tenuis whole genome reference sequence.</title>
        <authorList>
            <person name="Garwood T.J."/>
            <person name="Larsen P.A."/>
            <person name="Fountain-Jones N.M."/>
            <person name="Garbe J.R."/>
            <person name="Macchietto M.G."/>
            <person name="Kania S.A."/>
            <person name="Gerhold R.W."/>
            <person name="Richards J.E."/>
            <person name="Wolf T.M."/>
        </authorList>
    </citation>
    <scope>NUCLEOTIDE SEQUENCE</scope>
    <source>
        <strain evidence="2">MNPRO001-30</strain>
        <tissue evidence="2">Meninges</tissue>
    </source>
</reference>
<dbReference type="EMBL" id="JAHQIW010004800">
    <property type="protein sequence ID" value="KAJ1363785.1"/>
    <property type="molecule type" value="Genomic_DNA"/>
</dbReference>
<keyword evidence="3" id="KW-1185">Reference proteome</keyword>
<proteinExistence type="predicted"/>
<gene>
    <name evidence="2" type="ORF">KIN20_023720</name>
</gene>
<evidence type="ECO:0000313" key="3">
    <source>
        <dbReference type="Proteomes" id="UP001196413"/>
    </source>
</evidence>
<organism evidence="2 3">
    <name type="scientific">Parelaphostrongylus tenuis</name>
    <name type="common">Meningeal worm</name>
    <dbReference type="NCBI Taxonomy" id="148309"/>
    <lineage>
        <taxon>Eukaryota</taxon>
        <taxon>Metazoa</taxon>
        <taxon>Ecdysozoa</taxon>
        <taxon>Nematoda</taxon>
        <taxon>Chromadorea</taxon>
        <taxon>Rhabditida</taxon>
        <taxon>Rhabditina</taxon>
        <taxon>Rhabditomorpha</taxon>
        <taxon>Strongyloidea</taxon>
        <taxon>Metastrongylidae</taxon>
        <taxon>Parelaphostrongylus</taxon>
    </lineage>
</organism>
<feature type="region of interest" description="Disordered" evidence="1">
    <location>
        <begin position="123"/>
        <end position="147"/>
    </location>
</feature>
<protein>
    <submittedName>
        <fullName evidence="2">Uncharacterized protein</fullName>
    </submittedName>
</protein>
<evidence type="ECO:0000256" key="1">
    <source>
        <dbReference type="SAM" id="MobiDB-lite"/>
    </source>
</evidence>
<evidence type="ECO:0000313" key="2">
    <source>
        <dbReference type="EMBL" id="KAJ1363785.1"/>
    </source>
</evidence>
<sequence length="170" mass="19499">MCEFQDRSVTGDMTIELVPANGGMYHIVKKVIETTSPSAVFPGLALPNDRVKEIVGRSDGIWYEPSGQRSYPKLLFSPQHGWREMSASDVQRLDEVLPIAEYDALTHPIKKISEQDHEMFAHHPKDHQEERHRESTLPNQHSIPPRDHIATLNNRKVVGKDGTWIWSKWI</sequence>
<feature type="compositionally biased region" description="Basic and acidic residues" evidence="1">
    <location>
        <begin position="123"/>
        <end position="135"/>
    </location>
</feature>
<comment type="caution">
    <text evidence="2">The sequence shown here is derived from an EMBL/GenBank/DDBJ whole genome shotgun (WGS) entry which is preliminary data.</text>
</comment>